<name>A0A840A3Q3_9CAUL</name>
<dbReference type="EMBL" id="JACIDK010000008">
    <property type="protein sequence ID" value="MBB3893246.1"/>
    <property type="molecule type" value="Genomic_DNA"/>
</dbReference>
<feature type="transmembrane region" description="Helical" evidence="1">
    <location>
        <begin position="6"/>
        <end position="24"/>
    </location>
</feature>
<dbReference type="AlphaFoldDB" id="A0A840A3Q3"/>
<comment type="caution">
    <text evidence="2">The sequence shown here is derived from an EMBL/GenBank/DDBJ whole genome shotgun (WGS) entry which is preliminary data.</text>
</comment>
<organism evidence="2 3">
    <name type="scientific">Phenylobacterium haematophilum</name>
    <dbReference type="NCBI Taxonomy" id="98513"/>
    <lineage>
        <taxon>Bacteria</taxon>
        <taxon>Pseudomonadati</taxon>
        <taxon>Pseudomonadota</taxon>
        <taxon>Alphaproteobacteria</taxon>
        <taxon>Caulobacterales</taxon>
        <taxon>Caulobacteraceae</taxon>
        <taxon>Phenylobacterium</taxon>
    </lineage>
</organism>
<dbReference type="Proteomes" id="UP000530564">
    <property type="component" value="Unassembled WGS sequence"/>
</dbReference>
<evidence type="ECO:0000313" key="2">
    <source>
        <dbReference type="EMBL" id="MBB3893246.1"/>
    </source>
</evidence>
<keyword evidence="1" id="KW-0472">Membrane</keyword>
<proteinExistence type="predicted"/>
<sequence>MTLRAWFGLASVAAIAMVLVSIYWKGRSHGVEDERHKAEVAQTQAATAMVEVDLARRAAARTDMFVRRQTGGAELARQHSIEAMNAKDADKPLADERAARLRTADRQLCELSPGLVGCASTR</sequence>
<reference evidence="2 3" key="1">
    <citation type="submission" date="2020-08" db="EMBL/GenBank/DDBJ databases">
        <title>Genomic Encyclopedia of Type Strains, Phase IV (KMG-IV): sequencing the most valuable type-strain genomes for metagenomic binning, comparative biology and taxonomic classification.</title>
        <authorList>
            <person name="Goeker M."/>
        </authorList>
    </citation>
    <scope>NUCLEOTIDE SEQUENCE [LARGE SCALE GENOMIC DNA]</scope>
    <source>
        <strain evidence="2 3">DSM 21793</strain>
    </source>
</reference>
<keyword evidence="1" id="KW-1133">Transmembrane helix</keyword>
<protein>
    <submittedName>
        <fullName evidence="2">Uncharacterized protein</fullName>
    </submittedName>
</protein>
<evidence type="ECO:0000256" key="1">
    <source>
        <dbReference type="SAM" id="Phobius"/>
    </source>
</evidence>
<accession>A0A840A3Q3</accession>
<keyword evidence="1" id="KW-0812">Transmembrane</keyword>
<evidence type="ECO:0000313" key="3">
    <source>
        <dbReference type="Proteomes" id="UP000530564"/>
    </source>
</evidence>
<gene>
    <name evidence="2" type="ORF">GGQ61_003988</name>
</gene>
<keyword evidence="3" id="KW-1185">Reference proteome</keyword>